<reference evidence="4" key="4">
    <citation type="journal article" date="2015" name="PLoS ONE">
        <title>Comprehensive Evaluation of Toxoplasma gondii VEG and Neospora caninum LIV Genomes with Tachyzoite Stage Transcriptome and Proteome Defines Novel Transcript Features.</title>
        <authorList>
            <person name="Ramaprasad A."/>
            <person name="Mourier T."/>
            <person name="Naeem R."/>
            <person name="Malas T.B."/>
            <person name="Moussa E."/>
            <person name="Panigrahi A."/>
            <person name="Vermont S.J."/>
            <person name="Otto T.D."/>
            <person name="Wastling J."/>
            <person name="Pain A."/>
        </authorList>
    </citation>
    <scope>NUCLEOTIDE SEQUENCE</scope>
    <source>
        <strain evidence="4">Liverpool</strain>
    </source>
</reference>
<feature type="region of interest" description="Disordered" evidence="1">
    <location>
        <begin position="61"/>
        <end position="132"/>
    </location>
</feature>
<reference evidence="3" key="1">
    <citation type="submission" date="2011-02" db="EMBL/GenBank/DDBJ databases">
        <authorList>
            <person name="Aslett M."/>
        </authorList>
    </citation>
    <scope>NUCLEOTIDE SEQUENCE</scope>
    <source>
        <strain evidence="3">Liverpool</strain>
    </source>
</reference>
<feature type="region of interest" description="Disordered" evidence="1">
    <location>
        <begin position="234"/>
        <end position="255"/>
    </location>
</feature>
<evidence type="ECO:0000313" key="4">
    <source>
        <dbReference type="EMBL" id="CEL66721.1"/>
    </source>
</evidence>
<proteinExistence type="predicted"/>
<dbReference type="InParanoid" id="F0VG96"/>
<dbReference type="OMA" id="GMLHYTD"/>
<protein>
    <submittedName>
        <fullName evidence="3">Uncharacterized protein</fullName>
    </submittedName>
</protein>
<dbReference type="EMBL" id="FR823389">
    <property type="protein sequence ID" value="CBZ52740.1"/>
    <property type="molecule type" value="Genomic_DNA"/>
</dbReference>
<feature type="compositionally biased region" description="Polar residues" evidence="1">
    <location>
        <begin position="106"/>
        <end position="115"/>
    </location>
</feature>
<sequence length="294" mass="30080">MHASLSEGAWWPFFLAAAVAATLPLSANAHSAAQLHQHVLSTSAGHAPRCSETHPELCSPSLSLSLSTSPLDREGSGLSETLSKTHAGDGSPASPGRGEWERCRAASSSLSSQRTLGPGVHSTSACSPSASPLPPVALAEVERVTGAGETVSPPRETAATVEPSKPAGDGRTAGGAQAGTASPVSHATGAAGSPKMMSFMEALGRAAAAEAAALGGGAWDWSTWGVGAFREAARGQEAGEEKVEDKKTQSAKSEAPLWGGEWREAVSNFFAKVDKRIAEANGMLHYTDLNGYLL</sequence>
<dbReference type="EMBL" id="LN714482">
    <property type="protein sequence ID" value="CEL66721.1"/>
    <property type="molecule type" value="Genomic_DNA"/>
</dbReference>
<gene>
    <name evidence="4" type="ORF">BN1204_025280</name>
    <name evidence="3" type="ORF">NCLIV_025280</name>
</gene>
<feature type="compositionally biased region" description="Low complexity" evidence="1">
    <location>
        <begin position="61"/>
        <end position="70"/>
    </location>
</feature>
<dbReference type="Proteomes" id="UP000007494">
    <property type="component" value="Chromosome VIIb"/>
</dbReference>
<evidence type="ECO:0000256" key="2">
    <source>
        <dbReference type="SAM" id="SignalP"/>
    </source>
</evidence>
<keyword evidence="2" id="KW-0732">Signal</keyword>
<dbReference type="VEuPathDB" id="ToxoDB:NCLIV_025280"/>
<reference evidence="5" key="3">
    <citation type="journal article" date="2012" name="PLoS Pathog.">
        <title>Comparative genomics of the apicomplexan parasites Toxoplasma gondii and Neospora caninum: Coccidia differing in host range and transmission strategy.</title>
        <authorList>
            <person name="Reid A.J."/>
            <person name="Vermont S.J."/>
            <person name="Cotton J.A."/>
            <person name="Harris D."/>
            <person name="Hill-Cawthorne G.A."/>
            <person name="Konen-Waisman S."/>
            <person name="Latham S.M."/>
            <person name="Mourier T."/>
            <person name="Norton R."/>
            <person name="Quail M.A."/>
            <person name="Sanders M."/>
            <person name="Shanmugam D."/>
            <person name="Sohal A."/>
            <person name="Wasmuth J.D."/>
            <person name="Brunk B."/>
            <person name="Grigg M.E."/>
            <person name="Howard J.C."/>
            <person name="Parkinson J."/>
            <person name="Roos D.S."/>
            <person name="Trees A.J."/>
            <person name="Berriman M."/>
            <person name="Pain A."/>
            <person name="Wastling J.M."/>
        </authorList>
    </citation>
    <scope>NUCLEOTIDE SEQUENCE [LARGE SCALE GENOMIC DNA]</scope>
    <source>
        <strain evidence="5">Liverpool</strain>
    </source>
</reference>
<reference evidence="3" key="2">
    <citation type="submission" date="2011-03" db="EMBL/GenBank/DDBJ databases">
        <title>Comparative genomics and transcriptomics of Neospora caninum and Toxoplasma gondii.</title>
        <authorList>
            <person name="Reid A.J."/>
            <person name="Sohal A."/>
            <person name="Harris D."/>
            <person name="Quail M."/>
            <person name="Sanders M."/>
            <person name="Berriman M."/>
            <person name="Wastling J.M."/>
            <person name="Pain A."/>
        </authorList>
    </citation>
    <scope>NUCLEOTIDE SEQUENCE</scope>
    <source>
        <strain evidence="3">Liverpool</strain>
    </source>
</reference>
<dbReference type="eggNOG" id="ENOG502R0DU">
    <property type="taxonomic scope" value="Eukaryota"/>
</dbReference>
<organism evidence="3 5">
    <name type="scientific">Neospora caninum (strain Liverpool)</name>
    <dbReference type="NCBI Taxonomy" id="572307"/>
    <lineage>
        <taxon>Eukaryota</taxon>
        <taxon>Sar</taxon>
        <taxon>Alveolata</taxon>
        <taxon>Apicomplexa</taxon>
        <taxon>Conoidasida</taxon>
        <taxon>Coccidia</taxon>
        <taxon>Eucoccidiorida</taxon>
        <taxon>Eimeriorina</taxon>
        <taxon>Sarcocystidae</taxon>
        <taxon>Neospora</taxon>
    </lineage>
</organism>
<dbReference type="OrthoDB" id="333365at2759"/>
<feature type="compositionally biased region" description="Basic and acidic residues" evidence="1">
    <location>
        <begin position="234"/>
        <end position="248"/>
    </location>
</feature>
<evidence type="ECO:0000313" key="5">
    <source>
        <dbReference type="Proteomes" id="UP000007494"/>
    </source>
</evidence>
<dbReference type="GeneID" id="13443484"/>
<feature type="chain" id="PRO_5007655064" evidence="2">
    <location>
        <begin position="30"/>
        <end position="294"/>
    </location>
</feature>
<evidence type="ECO:0000313" key="3">
    <source>
        <dbReference type="EMBL" id="CBZ52740.1"/>
    </source>
</evidence>
<dbReference type="RefSeq" id="XP_003882772.1">
    <property type="nucleotide sequence ID" value="XM_003882723.1"/>
</dbReference>
<evidence type="ECO:0000256" key="1">
    <source>
        <dbReference type="SAM" id="MobiDB-lite"/>
    </source>
</evidence>
<accession>F0VG96</accession>
<dbReference type="AlphaFoldDB" id="F0VG96"/>
<keyword evidence="5" id="KW-1185">Reference proteome</keyword>
<feature type="signal peptide" evidence="2">
    <location>
        <begin position="1"/>
        <end position="29"/>
    </location>
</feature>
<name>F0VG96_NEOCL</name>
<feature type="region of interest" description="Disordered" evidence="1">
    <location>
        <begin position="147"/>
        <end position="191"/>
    </location>
</feature>